<dbReference type="Gene3D" id="3.30.2290.10">
    <property type="entry name" value="PmbA/TldD superfamily"/>
    <property type="match status" value="1"/>
</dbReference>
<dbReference type="Proteomes" id="UP000199400">
    <property type="component" value="Unassembled WGS sequence"/>
</dbReference>
<dbReference type="InterPro" id="IPR036059">
    <property type="entry name" value="TldD/PmbA_sf"/>
</dbReference>
<protein>
    <submittedName>
        <fullName evidence="5">PmbA protein</fullName>
    </submittedName>
</protein>
<dbReference type="GO" id="GO:0008237">
    <property type="term" value="F:metallopeptidase activity"/>
    <property type="evidence" value="ECO:0007669"/>
    <property type="project" value="InterPro"/>
</dbReference>
<dbReference type="PANTHER" id="PTHR43421:SF1">
    <property type="entry name" value="METALLOPROTEASE PMBA"/>
    <property type="match status" value="1"/>
</dbReference>
<dbReference type="AlphaFoldDB" id="A0A1I2A982"/>
<feature type="domain" description="Metalloprotease TldD/E central" evidence="4">
    <location>
        <begin position="121"/>
        <end position="223"/>
    </location>
</feature>
<evidence type="ECO:0000256" key="1">
    <source>
        <dbReference type="ARBA" id="ARBA00005836"/>
    </source>
</evidence>
<dbReference type="GO" id="GO:0006508">
    <property type="term" value="P:proteolysis"/>
    <property type="evidence" value="ECO:0007669"/>
    <property type="project" value="InterPro"/>
</dbReference>
<feature type="domain" description="Metalloprotease TldD/E C-terminal" evidence="3">
    <location>
        <begin position="232"/>
        <end position="436"/>
    </location>
</feature>
<dbReference type="InterPro" id="IPR035068">
    <property type="entry name" value="TldD/PmbA_N"/>
</dbReference>
<accession>A0A1I2A982</accession>
<keyword evidence="6" id="KW-1185">Reference proteome</keyword>
<dbReference type="RefSeq" id="WP_096327900.1">
    <property type="nucleotide sequence ID" value="NZ_FOMX01000013.1"/>
</dbReference>
<dbReference type="GO" id="GO:0005829">
    <property type="term" value="C:cytosol"/>
    <property type="evidence" value="ECO:0007669"/>
    <property type="project" value="TreeGrafter"/>
</dbReference>
<proteinExistence type="inferred from homology"/>
<evidence type="ECO:0000259" key="4">
    <source>
        <dbReference type="Pfam" id="PF19290"/>
    </source>
</evidence>
<dbReference type="InterPro" id="IPR045569">
    <property type="entry name" value="Metalloprtase-TldD/E_C"/>
</dbReference>
<sequence length="437" mass="46439">MSDLQQSARTAIELAKKAGAQDAWAAVSRDRSVSLVYRDGKVEKVEESTSRGLGISLYVDGRYSSHSTTDLRPDRLAGFIKEAVALTRVLQPDPYRVIPDPALFKDRPTADLERVDPSVAKLTREQREAWCAEMDAKAHSDARVISAESNLFSGESQGAAASSNGFDGSWEGSYVGYACTATVREGEDKRPEGSAHAVGRFLSGLPEPAAVAALALRRAIDRLGSTKGPTVRTTMVVDPEAAVSLISRALSPLSAASIQQGRSYLAGKQGQKVFGDKLTITDDPLLPRGLSSRHFDGEGISAKRMPLIEAGVVRNYYVDTYYGKKLGMAPTTGSASNRVLGLGNKPLAALIADVQDGIYVTSWLGGNSDPTTGDFSLGLRGHQIKGGKIGAPIGEMNVTGNLAALFAKLAVVGDDPYPYSSLRAPTLVFEDVQFSGT</sequence>
<organism evidence="5 6">
    <name type="scientific">Nannocystis exedens</name>
    <dbReference type="NCBI Taxonomy" id="54"/>
    <lineage>
        <taxon>Bacteria</taxon>
        <taxon>Pseudomonadati</taxon>
        <taxon>Myxococcota</taxon>
        <taxon>Polyangia</taxon>
        <taxon>Nannocystales</taxon>
        <taxon>Nannocystaceae</taxon>
        <taxon>Nannocystis</taxon>
    </lineage>
</organism>
<dbReference type="STRING" id="54.SAMN02745121_04123"/>
<dbReference type="InterPro" id="IPR045570">
    <property type="entry name" value="Metalloprtase-TldD/E_cen_dom"/>
</dbReference>
<evidence type="ECO:0000313" key="5">
    <source>
        <dbReference type="EMBL" id="SFE40158.1"/>
    </source>
</evidence>
<evidence type="ECO:0000313" key="6">
    <source>
        <dbReference type="Proteomes" id="UP000199400"/>
    </source>
</evidence>
<dbReference type="EMBL" id="FOMX01000013">
    <property type="protein sequence ID" value="SFE40158.1"/>
    <property type="molecule type" value="Genomic_DNA"/>
</dbReference>
<dbReference type="Pfam" id="PF19290">
    <property type="entry name" value="PmbA_TldD_2nd"/>
    <property type="match status" value="1"/>
</dbReference>
<dbReference type="InterPro" id="IPR047657">
    <property type="entry name" value="PmbA"/>
</dbReference>
<feature type="domain" description="Metalloprotease TldD/E N-terminal" evidence="2">
    <location>
        <begin position="27"/>
        <end position="86"/>
    </location>
</feature>
<evidence type="ECO:0000259" key="2">
    <source>
        <dbReference type="Pfam" id="PF01523"/>
    </source>
</evidence>
<evidence type="ECO:0000259" key="3">
    <source>
        <dbReference type="Pfam" id="PF19289"/>
    </source>
</evidence>
<dbReference type="Pfam" id="PF19289">
    <property type="entry name" value="PmbA_TldD_3rd"/>
    <property type="match status" value="1"/>
</dbReference>
<dbReference type="Pfam" id="PF01523">
    <property type="entry name" value="PmbA_TldD_1st"/>
    <property type="match status" value="1"/>
</dbReference>
<dbReference type="PANTHER" id="PTHR43421">
    <property type="entry name" value="METALLOPROTEASE PMBA"/>
    <property type="match status" value="1"/>
</dbReference>
<dbReference type="InterPro" id="IPR002510">
    <property type="entry name" value="Metalloprtase-TldD/E_N"/>
</dbReference>
<gene>
    <name evidence="5" type="ORF">SAMN02745121_04123</name>
</gene>
<dbReference type="OrthoDB" id="9803618at2"/>
<reference evidence="6" key="1">
    <citation type="submission" date="2016-10" db="EMBL/GenBank/DDBJ databases">
        <authorList>
            <person name="Varghese N."/>
            <person name="Submissions S."/>
        </authorList>
    </citation>
    <scope>NUCLEOTIDE SEQUENCE [LARGE SCALE GENOMIC DNA]</scope>
    <source>
        <strain evidence="6">ATCC 25963</strain>
    </source>
</reference>
<name>A0A1I2A982_9BACT</name>
<dbReference type="SUPFAM" id="SSF111283">
    <property type="entry name" value="Putative modulator of DNA gyrase, PmbA/TldD"/>
    <property type="match status" value="1"/>
</dbReference>
<comment type="similarity">
    <text evidence="1">Belongs to the peptidase U62 family.</text>
</comment>